<feature type="repeat" description="TPR" evidence="6">
    <location>
        <begin position="13"/>
        <end position="46"/>
    </location>
</feature>
<evidence type="ECO:0000256" key="5">
    <source>
        <dbReference type="ARBA" id="ARBA00038210"/>
    </source>
</evidence>
<name>F0W370_9STRA</name>
<evidence type="ECO:0000256" key="6">
    <source>
        <dbReference type="PROSITE-ProRule" id="PRU00339"/>
    </source>
</evidence>
<evidence type="ECO:0000256" key="2">
    <source>
        <dbReference type="ARBA" id="ARBA00022737"/>
    </source>
</evidence>
<feature type="repeat" description="TPR" evidence="6">
    <location>
        <begin position="183"/>
        <end position="216"/>
    </location>
</feature>
<feature type="repeat" description="TPR" evidence="6">
    <location>
        <begin position="81"/>
        <end position="114"/>
    </location>
</feature>
<dbReference type="Gene3D" id="1.25.40.10">
    <property type="entry name" value="Tetratricopeptide repeat domain"/>
    <property type="match status" value="4"/>
</dbReference>
<dbReference type="Pfam" id="PF13432">
    <property type="entry name" value="TPR_16"/>
    <property type="match status" value="1"/>
</dbReference>
<dbReference type="EMBL" id="FR824057">
    <property type="protein sequence ID" value="CCA15510.1"/>
    <property type="molecule type" value="Genomic_DNA"/>
</dbReference>
<feature type="repeat" description="TPR" evidence="6">
    <location>
        <begin position="149"/>
        <end position="182"/>
    </location>
</feature>
<proteinExistence type="inferred from homology"/>
<feature type="repeat" description="TPR" evidence="6">
    <location>
        <begin position="115"/>
        <end position="148"/>
    </location>
</feature>
<keyword evidence="3 6" id="KW-0802">TPR repeat</keyword>
<evidence type="ECO:0000256" key="3">
    <source>
        <dbReference type="ARBA" id="ARBA00022803"/>
    </source>
</evidence>
<dbReference type="GO" id="GO:0005737">
    <property type="term" value="C:cytoplasm"/>
    <property type="evidence" value="ECO:0007669"/>
    <property type="project" value="TreeGrafter"/>
</dbReference>
<organism evidence="7">
    <name type="scientific">Albugo laibachii Nc14</name>
    <dbReference type="NCBI Taxonomy" id="890382"/>
    <lineage>
        <taxon>Eukaryota</taxon>
        <taxon>Sar</taxon>
        <taxon>Stramenopiles</taxon>
        <taxon>Oomycota</taxon>
        <taxon>Peronosporomycetes</taxon>
        <taxon>Albuginales</taxon>
        <taxon>Albuginaceae</taxon>
        <taxon>Albugo</taxon>
    </lineage>
</organism>
<sequence>MIRELPDPHFFSDWAQQQLGRAYFEIADYKEAYDVMSNLYKKKPQRTTGLDLYSTTLWHLKKQVELSFLAQKATDLNKLAPEAWCAAGNCFSLHGEHDIALSFFQRAIQLNSAFVYAYTLSGHEYVANEDYEKAANCYRHAIRVDPRHYNAWYGLGTICYRQEKYEFARYHFERALQINPNSSMLHYLVGVVMHSMKRYNEALQKLKVAIDLQPLNLQARIQRANVLISQEQFHAARDDLLDVRDLAPQESSIYYLLGQVSKKLNNMDEAMQYYTKACLFGPKNEPMIKTAINEIQDPQLEHEVLLM</sequence>
<dbReference type="GO" id="GO:0031145">
    <property type="term" value="P:anaphase-promoting complex-dependent catabolic process"/>
    <property type="evidence" value="ECO:0007669"/>
    <property type="project" value="TreeGrafter"/>
</dbReference>
<evidence type="ECO:0000256" key="4">
    <source>
        <dbReference type="ARBA" id="ARBA00023242"/>
    </source>
</evidence>
<dbReference type="InterPro" id="IPR019734">
    <property type="entry name" value="TPR_rpt"/>
</dbReference>
<dbReference type="GO" id="GO:0007091">
    <property type="term" value="P:metaphase/anaphase transition of mitotic cell cycle"/>
    <property type="evidence" value="ECO:0007669"/>
    <property type="project" value="TreeGrafter"/>
</dbReference>
<accession>F0W370</accession>
<dbReference type="PANTHER" id="PTHR12558:SF13">
    <property type="entry name" value="CELL DIVISION CYCLE PROTEIN 27 HOMOLOG"/>
    <property type="match status" value="1"/>
</dbReference>
<dbReference type="FunFam" id="1.25.40.10:FF:000018">
    <property type="entry name" value="Cell division cycle protein 27 homolog B"/>
    <property type="match status" value="1"/>
</dbReference>
<dbReference type="PROSITE" id="PS50293">
    <property type="entry name" value="TPR_REGION"/>
    <property type="match status" value="1"/>
</dbReference>
<dbReference type="PANTHER" id="PTHR12558">
    <property type="entry name" value="CELL DIVISION CYCLE 16,23,27"/>
    <property type="match status" value="1"/>
</dbReference>
<dbReference type="AlphaFoldDB" id="F0W370"/>
<dbReference type="HOGENOM" id="CLU_042054_0_0_1"/>
<dbReference type="Pfam" id="PF13181">
    <property type="entry name" value="TPR_8"/>
    <property type="match status" value="1"/>
</dbReference>
<comment type="similarity">
    <text evidence="5">Belongs to the APC3/CDC27 family.</text>
</comment>
<evidence type="ECO:0000256" key="1">
    <source>
        <dbReference type="ARBA" id="ARBA00004123"/>
    </source>
</evidence>
<dbReference type="PROSITE" id="PS50005">
    <property type="entry name" value="TPR"/>
    <property type="match status" value="6"/>
</dbReference>
<keyword evidence="4" id="KW-0539">Nucleus</keyword>
<reference evidence="7" key="1">
    <citation type="journal article" date="2011" name="PLoS Biol.">
        <title>Gene gain and loss during evolution of obligate parasitism in the white rust pathogen of Arabidopsis thaliana.</title>
        <authorList>
            <person name="Kemen E."/>
            <person name="Gardiner A."/>
            <person name="Schultz-Larsen T."/>
            <person name="Kemen A.C."/>
            <person name="Balmuth A.L."/>
            <person name="Robert-Seilaniantz A."/>
            <person name="Bailey K."/>
            <person name="Holub E."/>
            <person name="Studholme D.J."/>
            <person name="Maclean D."/>
            <person name="Jones J.D."/>
        </authorList>
    </citation>
    <scope>NUCLEOTIDE SEQUENCE</scope>
</reference>
<comment type="subcellular location">
    <subcellularLocation>
        <location evidence="1">Nucleus</location>
    </subcellularLocation>
</comment>
<dbReference type="SMART" id="SM00028">
    <property type="entry name" value="TPR"/>
    <property type="match status" value="6"/>
</dbReference>
<evidence type="ECO:0000313" key="7">
    <source>
        <dbReference type="EMBL" id="CCA15510.1"/>
    </source>
</evidence>
<dbReference type="GO" id="GO:0005680">
    <property type="term" value="C:anaphase-promoting complex"/>
    <property type="evidence" value="ECO:0007669"/>
    <property type="project" value="TreeGrafter"/>
</dbReference>
<dbReference type="GO" id="GO:0016567">
    <property type="term" value="P:protein ubiquitination"/>
    <property type="evidence" value="ECO:0007669"/>
    <property type="project" value="TreeGrafter"/>
</dbReference>
<dbReference type="InterPro" id="IPR011990">
    <property type="entry name" value="TPR-like_helical_dom_sf"/>
</dbReference>
<keyword evidence="2" id="KW-0677">Repeat</keyword>
<feature type="repeat" description="TPR" evidence="6">
    <location>
        <begin position="251"/>
        <end position="284"/>
    </location>
</feature>
<reference evidence="7" key="2">
    <citation type="submission" date="2011-02" db="EMBL/GenBank/DDBJ databases">
        <authorList>
            <person name="MacLean D."/>
        </authorList>
    </citation>
    <scope>NUCLEOTIDE SEQUENCE</scope>
</reference>
<dbReference type="GO" id="GO:0051301">
    <property type="term" value="P:cell division"/>
    <property type="evidence" value="ECO:0007669"/>
    <property type="project" value="TreeGrafter"/>
</dbReference>
<dbReference type="SUPFAM" id="SSF48452">
    <property type="entry name" value="TPR-like"/>
    <property type="match status" value="2"/>
</dbReference>
<protein>
    <submittedName>
        <fullName evidence="7">Anaphasepromoting complex subunit putative</fullName>
    </submittedName>
</protein>
<gene>
    <name evidence="7" type="primary">AlNc14C12G1447</name>
    <name evidence="7" type="ORF">ALNC14_016530</name>
</gene>